<dbReference type="EMBL" id="CP059066">
    <property type="protein sequence ID" value="QSQ09184.1"/>
    <property type="molecule type" value="Genomic_DNA"/>
</dbReference>
<keyword evidence="2" id="KW-1185">Reference proteome</keyword>
<dbReference type="Proteomes" id="UP000662904">
    <property type="component" value="Chromosome"/>
</dbReference>
<proteinExistence type="predicted"/>
<accession>A0A8A0RMY6</accession>
<gene>
    <name evidence="1" type="ORF">H0A61_01543</name>
</gene>
<organism evidence="1 2">
    <name type="scientific">Koleobacter methoxysyntrophicus</name>
    <dbReference type="NCBI Taxonomy" id="2751313"/>
    <lineage>
        <taxon>Bacteria</taxon>
        <taxon>Bacillati</taxon>
        <taxon>Bacillota</taxon>
        <taxon>Clostridia</taxon>
        <taxon>Koleobacterales</taxon>
        <taxon>Koleobacteraceae</taxon>
        <taxon>Koleobacter</taxon>
    </lineage>
</organism>
<protein>
    <submittedName>
        <fullName evidence="1">Uncharacterized protein</fullName>
    </submittedName>
</protein>
<dbReference type="AlphaFoldDB" id="A0A8A0RMY6"/>
<evidence type="ECO:0000313" key="2">
    <source>
        <dbReference type="Proteomes" id="UP000662904"/>
    </source>
</evidence>
<name>A0A8A0RMY6_9FIRM</name>
<dbReference type="KEGG" id="kme:H0A61_01543"/>
<evidence type="ECO:0000313" key="1">
    <source>
        <dbReference type="EMBL" id="QSQ09184.1"/>
    </source>
</evidence>
<dbReference type="RefSeq" id="WP_206706543.1">
    <property type="nucleotide sequence ID" value="NZ_CP059066.1"/>
</dbReference>
<sequence>MPFFIDEQPAGGGVLMGVFQNIVKDYSEKCIKCGKEAYEGIYCDECSDVFICSDCLKENPGIMKKTGRFKWVCVKH</sequence>
<reference evidence="1" key="1">
    <citation type="submission" date="2020-07" db="EMBL/GenBank/DDBJ databases">
        <title>Koleobacter methoxysyntrophicus gen. nov., sp. nov., a novel anaerobic bacterium isolated from deep subsurface oil field and proposal of Koleobacterales ord. nov. in the phylum Firmicutes.</title>
        <authorList>
            <person name="Sakamoto S."/>
            <person name="Tamaki H."/>
        </authorList>
    </citation>
    <scope>NUCLEOTIDE SEQUENCE</scope>
    <source>
        <strain evidence="1">NRmbB1</strain>
    </source>
</reference>